<dbReference type="Proteomes" id="UP000612585">
    <property type="component" value="Unassembled WGS sequence"/>
</dbReference>
<evidence type="ECO:0000256" key="2">
    <source>
        <dbReference type="ARBA" id="ARBA00023002"/>
    </source>
</evidence>
<dbReference type="PANTHER" id="PTHR43477">
    <property type="entry name" value="DIHYDROANTICAPSIN 7-DEHYDROGENASE"/>
    <property type="match status" value="1"/>
</dbReference>
<keyword evidence="4" id="KW-1185">Reference proteome</keyword>
<dbReference type="NCBIfam" id="NF005754">
    <property type="entry name" value="PRK07578.1"/>
    <property type="match status" value="1"/>
</dbReference>
<dbReference type="PANTHER" id="PTHR43477:SF1">
    <property type="entry name" value="DIHYDROANTICAPSIN 7-DEHYDROGENASE"/>
    <property type="match status" value="1"/>
</dbReference>
<dbReference type="EMBL" id="BOPG01000033">
    <property type="protein sequence ID" value="GIJ57729.1"/>
    <property type="molecule type" value="Genomic_DNA"/>
</dbReference>
<reference evidence="3" key="1">
    <citation type="submission" date="2021-01" db="EMBL/GenBank/DDBJ databases">
        <title>Whole genome shotgun sequence of Virgisporangium aurantiacum NBRC 16421.</title>
        <authorList>
            <person name="Komaki H."/>
            <person name="Tamura T."/>
        </authorList>
    </citation>
    <scope>NUCLEOTIDE SEQUENCE</scope>
    <source>
        <strain evidence="3">NBRC 16421</strain>
    </source>
</reference>
<name>A0A8J4E180_9ACTN</name>
<dbReference type="InterPro" id="IPR036291">
    <property type="entry name" value="NAD(P)-bd_dom_sf"/>
</dbReference>
<comment type="caution">
    <text evidence="3">The sequence shown here is derived from an EMBL/GenBank/DDBJ whole genome shotgun (WGS) entry which is preliminary data.</text>
</comment>
<dbReference type="AlphaFoldDB" id="A0A8J4E180"/>
<dbReference type="Pfam" id="PF13561">
    <property type="entry name" value="adh_short_C2"/>
    <property type="match status" value="1"/>
</dbReference>
<accession>A0A8J4E180</accession>
<keyword evidence="2" id="KW-0560">Oxidoreductase</keyword>
<dbReference type="PRINTS" id="PR00081">
    <property type="entry name" value="GDHRDH"/>
</dbReference>
<dbReference type="CDD" id="cd11731">
    <property type="entry name" value="Lin1944_like_SDR_c"/>
    <property type="match status" value="1"/>
</dbReference>
<comment type="similarity">
    <text evidence="1">Belongs to the short-chain dehydrogenases/reductases (SDR) family.</text>
</comment>
<dbReference type="InterPro" id="IPR051122">
    <property type="entry name" value="SDR_DHRS6-like"/>
</dbReference>
<dbReference type="Gene3D" id="3.40.50.720">
    <property type="entry name" value="NAD(P)-binding Rossmann-like Domain"/>
    <property type="match status" value="1"/>
</dbReference>
<dbReference type="InterPro" id="IPR002347">
    <property type="entry name" value="SDR_fam"/>
</dbReference>
<sequence>MADGSAVTHHRAIDPHPGPAATCRSARVIATEETLVRIIVVGGGGTIGKAVVELLSARHDVVVAGRSSGDVRVDIGSPDSVRLMYEQVGRFDALVCTAGEAHFGPFGTATEEELALGVHSKLLGQIRLVLLGRSQISAGGSFTLVSGYIFDDPIPDAVSFAVANGGVEGFVRSAALSLGREVRINAVSPGMAQDSAEQFGRFNPGRTPVPMSVIAAAFERSVEGWRTGEVIRAW</sequence>
<evidence type="ECO:0000313" key="4">
    <source>
        <dbReference type="Proteomes" id="UP000612585"/>
    </source>
</evidence>
<dbReference type="GO" id="GO:0016491">
    <property type="term" value="F:oxidoreductase activity"/>
    <property type="evidence" value="ECO:0007669"/>
    <property type="project" value="UniProtKB-KW"/>
</dbReference>
<evidence type="ECO:0000256" key="1">
    <source>
        <dbReference type="ARBA" id="ARBA00006484"/>
    </source>
</evidence>
<gene>
    <name evidence="3" type="ORF">Vau01_052450</name>
</gene>
<protein>
    <submittedName>
        <fullName evidence="3">Short chain dehydrogenase</fullName>
    </submittedName>
</protein>
<dbReference type="SUPFAM" id="SSF51735">
    <property type="entry name" value="NAD(P)-binding Rossmann-fold domains"/>
    <property type="match status" value="1"/>
</dbReference>
<evidence type="ECO:0000313" key="3">
    <source>
        <dbReference type="EMBL" id="GIJ57729.1"/>
    </source>
</evidence>
<organism evidence="3 4">
    <name type="scientific">Virgisporangium aurantiacum</name>
    <dbReference type="NCBI Taxonomy" id="175570"/>
    <lineage>
        <taxon>Bacteria</taxon>
        <taxon>Bacillati</taxon>
        <taxon>Actinomycetota</taxon>
        <taxon>Actinomycetes</taxon>
        <taxon>Micromonosporales</taxon>
        <taxon>Micromonosporaceae</taxon>
        <taxon>Virgisporangium</taxon>
    </lineage>
</organism>
<proteinExistence type="inferred from homology"/>